<dbReference type="SUPFAM" id="SSF144122">
    <property type="entry name" value="Tim10-like"/>
    <property type="match status" value="1"/>
</dbReference>
<dbReference type="GO" id="GO:0015031">
    <property type="term" value="P:protein transport"/>
    <property type="evidence" value="ECO:0007669"/>
    <property type="project" value="UniProtKB-KW"/>
</dbReference>
<dbReference type="Gene3D" id="1.10.287.810">
    <property type="entry name" value="Mitochondrial import inner membrane translocase subunit tim13 like domains"/>
    <property type="match status" value="1"/>
</dbReference>
<name>A0ABD3PXS3_9STRA</name>
<proteinExistence type="inferred from homology"/>
<dbReference type="Proteomes" id="UP001530400">
    <property type="component" value="Unassembled WGS sequence"/>
</dbReference>
<comment type="domain">
    <text evidence="1">The twin CX3C motif contains 4 conserved Cys residues that form 2 disulfide bonds in the mitochondrial intermembrane space.</text>
</comment>
<protein>
    <recommendedName>
        <fullName evidence="1">Mitochondrial import inner membrane translocase subunit</fullName>
    </recommendedName>
</protein>
<keyword evidence="1" id="KW-1015">Disulfide bond</keyword>
<comment type="similarity">
    <text evidence="1">Belongs to the small Tim family.</text>
</comment>
<accession>A0ABD3PXS3</accession>
<comment type="subcellular location">
    <subcellularLocation>
        <location evidence="1">Mitochondrion inner membrane</location>
        <topology evidence="1">Peripheral membrane protein</topology>
        <orientation evidence="1">Intermembrane side</orientation>
    </subcellularLocation>
</comment>
<dbReference type="AlphaFoldDB" id="A0ABD3PXS3"/>
<sequence>MDPSALQSLTAEQKQAVMAQAQGQANQQIMAAMIENMTAACFDKCTGTSGDRLDSKEQYCLASCQDRYLDIRKAVGDSLEKKQSSM</sequence>
<keyword evidence="1" id="KW-0653">Protein transport</keyword>
<keyword evidence="4" id="KW-1185">Reference proteome</keyword>
<comment type="caution">
    <text evidence="3">The sequence shown here is derived from an EMBL/GenBank/DDBJ whole genome shotgun (WGS) entry which is preliminary data.</text>
</comment>
<evidence type="ECO:0000313" key="4">
    <source>
        <dbReference type="Proteomes" id="UP001530400"/>
    </source>
</evidence>
<feature type="domain" description="Tim10-like" evidence="2">
    <location>
        <begin position="20"/>
        <end position="80"/>
    </location>
</feature>
<comment type="function">
    <text evidence="1">Mitochondrial intermembrane chaperone that participates in the import and insertion of some multi-pass transmembrane proteins into the mitochondrial inner membrane. Also required for the transfer of beta-barrel precursors from the TOM complex to the sorting and assembly machinery (SAM complex) of the outer membrane. Acts as a chaperone-like protein that protects the hydrophobic precursors from aggregation and guide them through the mitochondrial intermembrane space.</text>
</comment>
<keyword evidence="1" id="KW-0496">Mitochondrion</keyword>
<keyword evidence="1" id="KW-0813">Transport</keyword>
<keyword evidence="1" id="KW-0143">Chaperone</keyword>
<evidence type="ECO:0000256" key="1">
    <source>
        <dbReference type="RuleBase" id="RU367043"/>
    </source>
</evidence>
<keyword evidence="1" id="KW-0472">Membrane</keyword>
<gene>
    <name evidence="3" type="ORF">ACHAWO_013952</name>
</gene>
<dbReference type="Pfam" id="PF02953">
    <property type="entry name" value="zf-Tim10_DDP"/>
    <property type="match status" value="1"/>
</dbReference>
<dbReference type="InterPro" id="IPR035427">
    <property type="entry name" value="Tim10-like_dom_sf"/>
</dbReference>
<keyword evidence="1" id="KW-0811">Translocation</keyword>
<keyword evidence="1" id="KW-0999">Mitochondrion inner membrane</keyword>
<dbReference type="EMBL" id="JALLPJ020000419">
    <property type="protein sequence ID" value="KAL3792837.1"/>
    <property type="molecule type" value="Genomic_DNA"/>
</dbReference>
<evidence type="ECO:0000259" key="2">
    <source>
        <dbReference type="Pfam" id="PF02953"/>
    </source>
</evidence>
<organism evidence="3 4">
    <name type="scientific">Cyclotella atomus</name>
    <dbReference type="NCBI Taxonomy" id="382360"/>
    <lineage>
        <taxon>Eukaryota</taxon>
        <taxon>Sar</taxon>
        <taxon>Stramenopiles</taxon>
        <taxon>Ochrophyta</taxon>
        <taxon>Bacillariophyta</taxon>
        <taxon>Coscinodiscophyceae</taxon>
        <taxon>Thalassiosirophycidae</taxon>
        <taxon>Stephanodiscales</taxon>
        <taxon>Stephanodiscaceae</taxon>
        <taxon>Cyclotella</taxon>
    </lineage>
</organism>
<reference evidence="3 4" key="1">
    <citation type="submission" date="2024-10" db="EMBL/GenBank/DDBJ databases">
        <title>Updated reference genomes for cyclostephanoid diatoms.</title>
        <authorList>
            <person name="Roberts W.R."/>
            <person name="Alverson A.J."/>
        </authorList>
    </citation>
    <scope>NUCLEOTIDE SEQUENCE [LARGE SCALE GENOMIC DNA]</scope>
    <source>
        <strain evidence="3 4">AJA010-31</strain>
    </source>
</reference>
<evidence type="ECO:0000313" key="3">
    <source>
        <dbReference type="EMBL" id="KAL3792837.1"/>
    </source>
</evidence>
<dbReference type="InterPro" id="IPR004217">
    <property type="entry name" value="Tim10-like"/>
</dbReference>
<dbReference type="GO" id="GO:0005743">
    <property type="term" value="C:mitochondrial inner membrane"/>
    <property type="evidence" value="ECO:0007669"/>
    <property type="project" value="UniProtKB-SubCell"/>
</dbReference>
<comment type="subunit">
    <text evidence="1">Heterohexamer.</text>
</comment>